<accession>A0A9D1UA90</accession>
<organism evidence="3 4">
    <name type="scientific">Candidatus Bilophila faecipullorum</name>
    <dbReference type="NCBI Taxonomy" id="2838482"/>
    <lineage>
        <taxon>Bacteria</taxon>
        <taxon>Pseudomonadati</taxon>
        <taxon>Thermodesulfobacteriota</taxon>
        <taxon>Desulfovibrionia</taxon>
        <taxon>Desulfovibrionales</taxon>
        <taxon>Desulfovibrionaceae</taxon>
        <taxon>Bilophila</taxon>
    </lineage>
</organism>
<reference evidence="3" key="1">
    <citation type="journal article" date="2021" name="PeerJ">
        <title>Extensive microbial diversity within the chicken gut microbiome revealed by metagenomics and culture.</title>
        <authorList>
            <person name="Gilroy R."/>
            <person name="Ravi A."/>
            <person name="Getino M."/>
            <person name="Pursley I."/>
            <person name="Horton D.L."/>
            <person name="Alikhan N.F."/>
            <person name="Baker D."/>
            <person name="Gharbi K."/>
            <person name="Hall N."/>
            <person name="Watson M."/>
            <person name="Adriaenssens E.M."/>
            <person name="Foster-Nyarko E."/>
            <person name="Jarju S."/>
            <person name="Secka A."/>
            <person name="Antonio M."/>
            <person name="Oren A."/>
            <person name="Chaudhuri R.R."/>
            <person name="La Ragione R."/>
            <person name="Hildebrand F."/>
            <person name="Pallen M.J."/>
        </authorList>
    </citation>
    <scope>NUCLEOTIDE SEQUENCE</scope>
    <source>
        <strain evidence="3">ChiSxjej5B17-1746</strain>
    </source>
</reference>
<dbReference type="InterPro" id="IPR008258">
    <property type="entry name" value="Transglycosylase_SLT_dom_1"/>
</dbReference>
<dbReference type="PANTHER" id="PTHR37423">
    <property type="entry name" value="SOLUBLE LYTIC MUREIN TRANSGLYCOSYLASE-RELATED"/>
    <property type="match status" value="1"/>
</dbReference>
<name>A0A9D1UA90_9BACT</name>
<dbReference type="SUPFAM" id="SSF53955">
    <property type="entry name" value="Lysozyme-like"/>
    <property type="match status" value="1"/>
</dbReference>
<sequence length="238" mass="25871">MTLPQTFRKDESFGFSGGRLLACLLLALACWPIPGHAESPRLRVVTRPPLKKSVPSPVRPSTPAPAAPQAVAIYRHVDEDGTIRLTNRPDGDARYRFFGRFSAGRLMRAAGPQGVSRLAERYAALHGVDARLIMAIIATESGGDEKAVSQAGASGLMQLMPQTQRHLGVRDAFDPEANVEGGVRYFRSLLDRYGGDTALALAAYNAGPANVDKYGGIPPFAETRAYVRRVLERWTTPR</sequence>
<dbReference type="Gene3D" id="1.10.530.10">
    <property type="match status" value="1"/>
</dbReference>
<evidence type="ECO:0000259" key="2">
    <source>
        <dbReference type="Pfam" id="PF01464"/>
    </source>
</evidence>
<evidence type="ECO:0000313" key="4">
    <source>
        <dbReference type="Proteomes" id="UP000824264"/>
    </source>
</evidence>
<comment type="caution">
    <text evidence="3">The sequence shown here is derived from an EMBL/GenBank/DDBJ whole genome shotgun (WGS) entry which is preliminary data.</text>
</comment>
<dbReference type="EMBL" id="DXGI01000455">
    <property type="protein sequence ID" value="HIW79873.1"/>
    <property type="molecule type" value="Genomic_DNA"/>
</dbReference>
<evidence type="ECO:0000256" key="1">
    <source>
        <dbReference type="ARBA" id="ARBA00007734"/>
    </source>
</evidence>
<protein>
    <submittedName>
        <fullName evidence="3">Lytic transglycosylase domain-containing protein</fullName>
    </submittedName>
</protein>
<proteinExistence type="inferred from homology"/>
<dbReference type="CDD" id="cd00254">
    <property type="entry name" value="LT-like"/>
    <property type="match status" value="1"/>
</dbReference>
<dbReference type="Proteomes" id="UP000824264">
    <property type="component" value="Unassembled WGS sequence"/>
</dbReference>
<feature type="domain" description="Transglycosylase SLT" evidence="2">
    <location>
        <begin position="121"/>
        <end position="222"/>
    </location>
</feature>
<dbReference type="PANTHER" id="PTHR37423:SF2">
    <property type="entry name" value="MEMBRANE-BOUND LYTIC MUREIN TRANSGLYCOSYLASE C"/>
    <property type="match status" value="1"/>
</dbReference>
<dbReference type="AlphaFoldDB" id="A0A9D1UA90"/>
<dbReference type="Pfam" id="PF01464">
    <property type="entry name" value="SLT"/>
    <property type="match status" value="1"/>
</dbReference>
<gene>
    <name evidence="3" type="ORF">H9874_12140</name>
</gene>
<comment type="similarity">
    <text evidence="1">Belongs to the transglycosylase Slt family.</text>
</comment>
<evidence type="ECO:0000313" key="3">
    <source>
        <dbReference type="EMBL" id="HIW79873.1"/>
    </source>
</evidence>
<reference evidence="3" key="2">
    <citation type="submission" date="2021-04" db="EMBL/GenBank/DDBJ databases">
        <authorList>
            <person name="Gilroy R."/>
        </authorList>
    </citation>
    <scope>NUCLEOTIDE SEQUENCE</scope>
    <source>
        <strain evidence="3">ChiSxjej5B17-1746</strain>
    </source>
</reference>
<dbReference type="InterPro" id="IPR023346">
    <property type="entry name" value="Lysozyme-like_dom_sf"/>
</dbReference>